<feature type="region of interest" description="Disordered" evidence="1">
    <location>
        <begin position="311"/>
        <end position="514"/>
    </location>
</feature>
<keyword evidence="3" id="KW-1185">Reference proteome</keyword>
<feature type="compositionally biased region" description="Low complexity" evidence="1">
    <location>
        <begin position="311"/>
        <end position="327"/>
    </location>
</feature>
<dbReference type="EMBL" id="JADGIZ020000030">
    <property type="protein sequence ID" value="KAL2914763.1"/>
    <property type="molecule type" value="Genomic_DNA"/>
</dbReference>
<feature type="region of interest" description="Disordered" evidence="1">
    <location>
        <begin position="1"/>
        <end position="85"/>
    </location>
</feature>
<proteinExistence type="predicted"/>
<accession>A0ABR4N5E3</accession>
<evidence type="ECO:0000313" key="3">
    <source>
        <dbReference type="Proteomes" id="UP001527925"/>
    </source>
</evidence>
<dbReference type="Proteomes" id="UP001527925">
    <property type="component" value="Unassembled WGS sequence"/>
</dbReference>
<feature type="region of interest" description="Disordered" evidence="1">
    <location>
        <begin position="109"/>
        <end position="191"/>
    </location>
</feature>
<sequence length="692" mass="72745">MTPEPAAARVKAVASTFESAAPDAPPPMPKQPAAAPPPAPGAHAPASHHLAPITATASAAAAAAATAPAAGPRFDPPTYNFVFTSKPPAADAASVDAQIRRFEVAAPRNPSVAAVAAPRTDPLTPARKAAISAKRVSRSSLSSGFVRSANPLLRSARSSASSANDSDSDANVNNDDPFDLRIPPSTPIPDVKSAIKMFQGSADSDSAKAADAPLERPRRAIKAVSFEPSVVTASEASLPARPLALSTPFKAREHNVNELISKHQTAIVAADAPVTSQPLPVRKLTRKDLASTAMTNAAVAAVAATSSADEAALSDSPDSAARPAPADTAKDGLPRPLAVAFETAAGDLPPQSPLLSSPLRRSRRIEAASSPSRPLPPPSSPARAARARVQRPVFDASTATDDLESAEAQPAAQLEPVDFETVQHSRSGRAVRSQGLQTSAPESPRSRGRTLTATTPLKSSLRRRIFDEDSTAAGAAAADRDDAADRDAQATPLESNDENAPDGGNDASDTSDKFYTPAKAFARVAGGAVGAPTPSPAQPVVGKRKRVSALDPRTPGRTPAHERFASTPASVARNIKRKRVRLDQQESEEDQEQDVSSAAGQDAQESDRHRANRPVLPIRKPSAHRREQRQPHPPQQTVYHTYSEDDDDDEDVRKTAVAAPAPADHSDWPMDHETWMLRAIKNVTRVFGVFRK</sequence>
<feature type="region of interest" description="Disordered" evidence="1">
    <location>
        <begin position="526"/>
        <end position="665"/>
    </location>
</feature>
<protein>
    <submittedName>
        <fullName evidence="2">Uncharacterized protein</fullName>
    </submittedName>
</protein>
<evidence type="ECO:0000256" key="1">
    <source>
        <dbReference type="SAM" id="MobiDB-lite"/>
    </source>
</evidence>
<reference evidence="2 3" key="1">
    <citation type="submission" date="2023-09" db="EMBL/GenBank/DDBJ databases">
        <title>Pangenome analysis of Batrachochytrium dendrobatidis and related Chytrids.</title>
        <authorList>
            <person name="Yacoub M.N."/>
            <person name="Stajich J.E."/>
            <person name="James T.Y."/>
        </authorList>
    </citation>
    <scope>NUCLEOTIDE SEQUENCE [LARGE SCALE GENOMIC DNA]</scope>
    <source>
        <strain evidence="2 3">JEL0888</strain>
    </source>
</reference>
<feature type="compositionally biased region" description="Basic and acidic residues" evidence="1">
    <location>
        <begin position="478"/>
        <end position="488"/>
    </location>
</feature>
<name>A0ABR4N5E3_9FUNG</name>
<feature type="compositionally biased region" description="Polar residues" evidence="1">
    <location>
        <begin position="449"/>
        <end position="458"/>
    </location>
</feature>
<feature type="compositionally biased region" description="Low complexity" evidence="1">
    <location>
        <begin position="132"/>
        <end position="175"/>
    </location>
</feature>
<feature type="compositionally biased region" description="Low complexity" evidence="1">
    <location>
        <begin position="41"/>
        <end position="72"/>
    </location>
</feature>
<gene>
    <name evidence="2" type="ORF">HK105_205694</name>
</gene>
<comment type="caution">
    <text evidence="2">The sequence shown here is derived from an EMBL/GenBank/DDBJ whole genome shotgun (WGS) entry which is preliminary data.</text>
</comment>
<organism evidence="2 3">
    <name type="scientific">Polyrhizophydium stewartii</name>
    <dbReference type="NCBI Taxonomy" id="2732419"/>
    <lineage>
        <taxon>Eukaryota</taxon>
        <taxon>Fungi</taxon>
        <taxon>Fungi incertae sedis</taxon>
        <taxon>Chytridiomycota</taxon>
        <taxon>Chytridiomycota incertae sedis</taxon>
        <taxon>Chytridiomycetes</taxon>
        <taxon>Rhizophydiales</taxon>
        <taxon>Rhizophydiales incertae sedis</taxon>
        <taxon>Polyrhizophydium</taxon>
    </lineage>
</organism>
<feature type="compositionally biased region" description="Pro residues" evidence="1">
    <location>
        <begin position="23"/>
        <end position="40"/>
    </location>
</feature>
<evidence type="ECO:0000313" key="2">
    <source>
        <dbReference type="EMBL" id="KAL2914763.1"/>
    </source>
</evidence>